<evidence type="ECO:0000256" key="1">
    <source>
        <dbReference type="SAM" id="Coils"/>
    </source>
</evidence>
<keyword evidence="1" id="KW-0175">Coiled coil</keyword>
<feature type="compositionally biased region" description="Acidic residues" evidence="2">
    <location>
        <begin position="196"/>
        <end position="206"/>
    </location>
</feature>
<dbReference type="OrthoDB" id="5377952at2759"/>
<feature type="compositionally biased region" description="Low complexity" evidence="2">
    <location>
        <begin position="169"/>
        <end position="182"/>
    </location>
</feature>
<dbReference type="Proteomes" id="UP000016923">
    <property type="component" value="Unassembled WGS sequence"/>
</dbReference>
<organism evidence="4 5">
    <name type="scientific">Ophiostoma piceae (strain UAMH 11346)</name>
    <name type="common">Sap stain fungus</name>
    <dbReference type="NCBI Taxonomy" id="1262450"/>
    <lineage>
        <taxon>Eukaryota</taxon>
        <taxon>Fungi</taxon>
        <taxon>Dikarya</taxon>
        <taxon>Ascomycota</taxon>
        <taxon>Pezizomycotina</taxon>
        <taxon>Sordariomycetes</taxon>
        <taxon>Sordariomycetidae</taxon>
        <taxon>Ophiostomatales</taxon>
        <taxon>Ophiostomataceae</taxon>
        <taxon>Ophiostoma</taxon>
    </lineage>
</organism>
<keyword evidence="5" id="KW-1185">Reference proteome</keyword>
<evidence type="ECO:0000259" key="3">
    <source>
        <dbReference type="Pfam" id="PF20994"/>
    </source>
</evidence>
<dbReference type="EMBL" id="KE148146">
    <property type="protein sequence ID" value="EPE10075.1"/>
    <property type="molecule type" value="Genomic_DNA"/>
</dbReference>
<dbReference type="eggNOG" id="ENOG502SGUR">
    <property type="taxonomic scope" value="Eukaryota"/>
</dbReference>
<sequence>MDEPDELSPDQPVPATGKERVSRSAQARQASEVPSSSPVTRVAKRMPPQKTLRVKSKQNTISTVDEEPGSEPEPEQEPEQEEEEENGEAEEIDAVEAARTIGKKRPRRSTVHEPSPELGSQPTESQPAASPEEDNRANKRRRQRDQDQSPSAQSQLRPTKKSSTKASKRASSSSASKTTATAKKQRKKKRKRSDDADSGNDEDELEGAGKGSRSRGAPVPITVQRFSKIRMAAVRRSHSGDGSDEDDDELAAGGDLPFSNRSGVNAVDVLAQISEDIVEQKLLQLQEKHQQVRQQAAEEGGDGGAAAISAVRKDIQAARRALQSFQQELRTRLLEQAVAVDTLYAMRKRVRAVHKEKLALREEILRIRAERDQVGLRMDALRTQHQQRVGQAMQATQISSTMFDIELAVEQGRAAPELTPAQQKTAELANLELVVRRIASQVSGGCRDTTASGNKGGTLNQIMEFNAFLERTAAVLEGRRLPAKAVLA</sequence>
<dbReference type="Pfam" id="PF20994">
    <property type="entry name" value="CENPU"/>
    <property type="match status" value="1"/>
</dbReference>
<dbReference type="InterPro" id="IPR048743">
    <property type="entry name" value="AME1"/>
</dbReference>
<feature type="compositionally biased region" description="Polar residues" evidence="2">
    <location>
        <begin position="23"/>
        <end position="39"/>
    </location>
</feature>
<accession>S3D995</accession>
<evidence type="ECO:0000256" key="2">
    <source>
        <dbReference type="SAM" id="MobiDB-lite"/>
    </source>
</evidence>
<feature type="region of interest" description="Disordered" evidence="2">
    <location>
        <begin position="1"/>
        <end position="256"/>
    </location>
</feature>
<dbReference type="AlphaFoldDB" id="S3D995"/>
<feature type="domain" description="Inner kinetochore subunit AME1" evidence="3">
    <location>
        <begin position="259"/>
        <end position="471"/>
    </location>
</feature>
<dbReference type="VEuPathDB" id="FungiDB:F503_05170"/>
<proteinExistence type="predicted"/>
<feature type="compositionally biased region" description="Acidic residues" evidence="2">
    <location>
        <begin position="64"/>
        <end position="94"/>
    </location>
</feature>
<feature type="coiled-coil region" evidence="1">
    <location>
        <begin position="275"/>
        <end position="328"/>
    </location>
</feature>
<protein>
    <submittedName>
        <fullName evidence="4">At hook domain-containing protein</fullName>
    </submittedName>
</protein>
<name>S3D995_OPHP1</name>
<dbReference type="HOGENOM" id="CLU_019416_0_0_1"/>
<evidence type="ECO:0000313" key="4">
    <source>
        <dbReference type="EMBL" id="EPE10075.1"/>
    </source>
</evidence>
<feature type="compositionally biased region" description="Polar residues" evidence="2">
    <location>
        <begin position="118"/>
        <end position="128"/>
    </location>
</feature>
<gene>
    <name evidence="4" type="ORF">F503_05170</name>
</gene>
<dbReference type="OMA" id="IMEFNAF"/>
<feature type="compositionally biased region" description="Basic residues" evidence="2">
    <location>
        <begin position="158"/>
        <end position="168"/>
    </location>
</feature>
<reference evidence="4 5" key="1">
    <citation type="journal article" date="2013" name="BMC Genomics">
        <title>The genome and transcriptome of the pine saprophyte Ophiostoma piceae, and a comparison with the bark beetle-associated pine pathogen Grosmannia clavigera.</title>
        <authorList>
            <person name="Haridas S."/>
            <person name="Wang Y."/>
            <person name="Lim L."/>
            <person name="Massoumi Alamouti S."/>
            <person name="Jackman S."/>
            <person name="Docking R."/>
            <person name="Robertson G."/>
            <person name="Birol I."/>
            <person name="Bohlmann J."/>
            <person name="Breuil C."/>
        </authorList>
    </citation>
    <scope>NUCLEOTIDE SEQUENCE [LARGE SCALE GENOMIC DNA]</scope>
    <source>
        <strain evidence="4 5">UAMH 11346</strain>
    </source>
</reference>
<evidence type="ECO:0000313" key="5">
    <source>
        <dbReference type="Proteomes" id="UP000016923"/>
    </source>
</evidence>